<dbReference type="AlphaFoldDB" id="A0A1I8BZI0"/>
<reference evidence="3" key="1">
    <citation type="submission" date="2016-11" db="UniProtKB">
        <authorList>
            <consortium name="WormBaseParasite"/>
        </authorList>
    </citation>
    <scope>IDENTIFICATION</scope>
</reference>
<dbReference type="Proteomes" id="UP000095281">
    <property type="component" value="Unplaced"/>
</dbReference>
<proteinExistence type="predicted"/>
<feature type="region of interest" description="Disordered" evidence="1">
    <location>
        <begin position="37"/>
        <end position="96"/>
    </location>
</feature>
<evidence type="ECO:0000313" key="3">
    <source>
        <dbReference type="WBParaSite" id="MhA1_Contig800.frz3.gene18"/>
    </source>
</evidence>
<feature type="compositionally biased region" description="Acidic residues" evidence="1">
    <location>
        <begin position="58"/>
        <end position="83"/>
    </location>
</feature>
<evidence type="ECO:0000313" key="2">
    <source>
        <dbReference type="Proteomes" id="UP000095281"/>
    </source>
</evidence>
<evidence type="ECO:0000256" key="1">
    <source>
        <dbReference type="SAM" id="MobiDB-lite"/>
    </source>
</evidence>
<organism evidence="2 3">
    <name type="scientific">Meloidogyne hapla</name>
    <name type="common">Root-knot nematode worm</name>
    <dbReference type="NCBI Taxonomy" id="6305"/>
    <lineage>
        <taxon>Eukaryota</taxon>
        <taxon>Metazoa</taxon>
        <taxon>Ecdysozoa</taxon>
        <taxon>Nematoda</taxon>
        <taxon>Chromadorea</taxon>
        <taxon>Rhabditida</taxon>
        <taxon>Tylenchina</taxon>
        <taxon>Tylenchomorpha</taxon>
        <taxon>Tylenchoidea</taxon>
        <taxon>Meloidogynidae</taxon>
        <taxon>Meloidogyninae</taxon>
        <taxon>Meloidogyne</taxon>
    </lineage>
</organism>
<feature type="region of interest" description="Disordered" evidence="1">
    <location>
        <begin position="138"/>
        <end position="159"/>
    </location>
</feature>
<accession>A0A1I8BZI0</accession>
<feature type="compositionally biased region" description="Polar residues" evidence="1">
    <location>
        <begin position="144"/>
        <end position="154"/>
    </location>
</feature>
<sequence>MNLFPVDIDFPAVLYGKYSQQKFYELERQRNCELLELEPQQLSQDDQHETKIIPLEYTSEEENEDFEDEEDNEEDNNEEEDDDCNKGKDNGVNDLPCTSQTTPINYGFPSCFTQPPGLKSILKNSRSREASFYIENEHVEDNPTLPTNTHSTSNEDADDFEEEIECISYVKNPKKPRLIVPPSPTGSEADLAIAYQNNLSG</sequence>
<keyword evidence="2" id="KW-1185">Reference proteome</keyword>
<dbReference type="WBParaSite" id="MhA1_Contig800.frz3.gene18">
    <property type="protein sequence ID" value="MhA1_Contig800.frz3.gene18"/>
    <property type="gene ID" value="MhA1_Contig800.frz3.gene18"/>
</dbReference>
<protein>
    <submittedName>
        <fullName evidence="3">Uncharacterized protein</fullName>
    </submittedName>
</protein>
<name>A0A1I8BZI0_MELHA</name>